<dbReference type="AlphaFoldDB" id="A0A1F8BLE8"/>
<feature type="transmembrane region" description="Helical" evidence="8">
    <location>
        <begin position="415"/>
        <end position="432"/>
    </location>
</feature>
<feature type="transmembrane region" description="Helical" evidence="8">
    <location>
        <begin position="223"/>
        <end position="243"/>
    </location>
</feature>
<evidence type="ECO:0000256" key="5">
    <source>
        <dbReference type="ARBA" id="ARBA00022692"/>
    </source>
</evidence>
<organism evidence="10 11">
    <name type="scientific">Candidatus Woesebacteria bacterium RIFCSPLOWO2_01_FULL_39_25</name>
    <dbReference type="NCBI Taxonomy" id="1802521"/>
    <lineage>
        <taxon>Bacteria</taxon>
        <taxon>Candidatus Woeseibacteriota</taxon>
    </lineage>
</organism>
<feature type="transmembrane region" description="Helical" evidence="8">
    <location>
        <begin position="100"/>
        <end position="118"/>
    </location>
</feature>
<keyword evidence="2" id="KW-1003">Cell membrane</keyword>
<dbReference type="GO" id="GO:0005886">
    <property type="term" value="C:plasma membrane"/>
    <property type="evidence" value="ECO:0007669"/>
    <property type="project" value="UniProtKB-SubCell"/>
</dbReference>
<dbReference type="InterPro" id="IPR038731">
    <property type="entry name" value="RgtA/B/C-like"/>
</dbReference>
<evidence type="ECO:0000313" key="10">
    <source>
        <dbReference type="EMBL" id="OGM64852.1"/>
    </source>
</evidence>
<dbReference type="GO" id="GO:0009103">
    <property type="term" value="P:lipopolysaccharide biosynthetic process"/>
    <property type="evidence" value="ECO:0007669"/>
    <property type="project" value="UniProtKB-ARBA"/>
</dbReference>
<feature type="transmembrane region" description="Helical" evidence="8">
    <location>
        <begin position="7"/>
        <end position="27"/>
    </location>
</feature>
<dbReference type="EMBL" id="MGHH01000007">
    <property type="protein sequence ID" value="OGM64852.1"/>
    <property type="molecule type" value="Genomic_DNA"/>
</dbReference>
<comment type="subcellular location">
    <subcellularLocation>
        <location evidence="1">Cell membrane</location>
        <topology evidence="1">Multi-pass membrane protein</topology>
    </subcellularLocation>
</comment>
<feature type="transmembrane region" description="Helical" evidence="8">
    <location>
        <begin position="383"/>
        <end position="403"/>
    </location>
</feature>
<proteinExistence type="predicted"/>
<evidence type="ECO:0000256" key="3">
    <source>
        <dbReference type="ARBA" id="ARBA00022676"/>
    </source>
</evidence>
<feature type="transmembrane region" description="Helical" evidence="8">
    <location>
        <begin position="154"/>
        <end position="172"/>
    </location>
</feature>
<dbReference type="GO" id="GO:0016763">
    <property type="term" value="F:pentosyltransferase activity"/>
    <property type="evidence" value="ECO:0007669"/>
    <property type="project" value="TreeGrafter"/>
</dbReference>
<dbReference type="InterPro" id="IPR050297">
    <property type="entry name" value="LipidA_mod_glycosyltrf_83"/>
</dbReference>
<feature type="domain" description="Glycosyltransferase RgtA/B/C/D-like" evidence="9">
    <location>
        <begin position="74"/>
        <end position="236"/>
    </location>
</feature>
<feature type="transmembrane region" description="Helical" evidence="8">
    <location>
        <begin position="334"/>
        <end position="352"/>
    </location>
</feature>
<keyword evidence="5 8" id="KW-0812">Transmembrane</keyword>
<keyword evidence="3" id="KW-0328">Glycosyltransferase</keyword>
<keyword evidence="6 8" id="KW-1133">Transmembrane helix</keyword>
<gene>
    <name evidence="10" type="ORF">A2893_04330</name>
</gene>
<evidence type="ECO:0000256" key="4">
    <source>
        <dbReference type="ARBA" id="ARBA00022679"/>
    </source>
</evidence>
<dbReference type="Pfam" id="PF13231">
    <property type="entry name" value="PMT_2"/>
    <property type="match status" value="1"/>
</dbReference>
<feature type="transmembrane region" description="Helical" evidence="8">
    <location>
        <begin position="359"/>
        <end position="377"/>
    </location>
</feature>
<evidence type="ECO:0000256" key="6">
    <source>
        <dbReference type="ARBA" id="ARBA00022989"/>
    </source>
</evidence>
<name>A0A1F8BLE8_9BACT</name>
<protein>
    <recommendedName>
        <fullName evidence="9">Glycosyltransferase RgtA/B/C/D-like domain-containing protein</fullName>
    </recommendedName>
</protein>
<evidence type="ECO:0000256" key="2">
    <source>
        <dbReference type="ARBA" id="ARBA00022475"/>
    </source>
</evidence>
<comment type="caution">
    <text evidence="10">The sequence shown here is derived from an EMBL/GenBank/DDBJ whole genome shotgun (WGS) entry which is preliminary data.</text>
</comment>
<evidence type="ECO:0000256" key="7">
    <source>
        <dbReference type="ARBA" id="ARBA00023136"/>
    </source>
</evidence>
<reference evidence="10 11" key="1">
    <citation type="journal article" date="2016" name="Nat. Commun.">
        <title>Thousands of microbial genomes shed light on interconnected biogeochemical processes in an aquifer system.</title>
        <authorList>
            <person name="Anantharaman K."/>
            <person name="Brown C.T."/>
            <person name="Hug L.A."/>
            <person name="Sharon I."/>
            <person name="Castelle C.J."/>
            <person name="Probst A.J."/>
            <person name="Thomas B.C."/>
            <person name="Singh A."/>
            <person name="Wilkins M.J."/>
            <person name="Karaoz U."/>
            <person name="Brodie E.L."/>
            <person name="Williams K.H."/>
            <person name="Hubbard S.S."/>
            <person name="Banfield J.F."/>
        </authorList>
    </citation>
    <scope>NUCLEOTIDE SEQUENCE [LARGE SCALE GENOMIC DNA]</scope>
</reference>
<evidence type="ECO:0000313" key="11">
    <source>
        <dbReference type="Proteomes" id="UP000176725"/>
    </source>
</evidence>
<dbReference type="Proteomes" id="UP000176725">
    <property type="component" value="Unassembled WGS sequence"/>
</dbReference>
<evidence type="ECO:0000259" key="9">
    <source>
        <dbReference type="Pfam" id="PF13231"/>
    </source>
</evidence>
<dbReference type="STRING" id="1802521.A2893_04330"/>
<evidence type="ECO:0000256" key="8">
    <source>
        <dbReference type="SAM" id="Phobius"/>
    </source>
</evidence>
<sequence length="585" mass="66638">MGKIFSLVTSHKSLITILLIASFLRLWKLNEVPVSLFGDELDVGYHAYSILKTGKDYYGNPWPIHFHSIAEWRTPLYLYSAVPTVAIFGISPLGVRLPAAIFGILSVFGIYLVVKELLGYNNVLTTRHPHAILSTLLIAISPWHIQYSRAGFEVTELLAFLLLGLYFFFRALRNKGNLLWVSIALLTFTPWIYSTAKLFTPLLLIFIFQVWRKDIVKMPRTDLVKGVLAGLIIGLPIAFSTFFGGGTQRAQYTSVFTDPSTIEPEVGTARLRDAAMRGDLALGYVATFSDRFFHNKVTFWMNAITKNYLESISTDFLFENGDPNLRHSIKGMGQFYKIEVIPLILGLILYFASKIDRKIKFLLIFWITFGVLPAALTRDGGNHATRLILILPPLIFLISYGIFETTTRLSKNLKIIFLIVYCLLLAVNFVFYQHTYWIHNPWDSERWWHAGLKESIQSIKDIENGYDQVIISMKGEPSWIFFAAWYQYPPDKWQTNFPIGNDVNVSGFGKISHIDKFYFGTFNVEGKSLYDLPKYIDSKTLYMAVAKEMGPNLILEPERTPPGLKLVKAIPYPSGEPAYYLLTTN</sequence>
<keyword evidence="7 8" id="KW-0472">Membrane</keyword>
<feature type="transmembrane region" description="Helical" evidence="8">
    <location>
        <begin position="178"/>
        <end position="211"/>
    </location>
</feature>
<dbReference type="PANTHER" id="PTHR33908">
    <property type="entry name" value="MANNOSYLTRANSFERASE YKCB-RELATED"/>
    <property type="match status" value="1"/>
</dbReference>
<accession>A0A1F8BLE8</accession>
<evidence type="ECO:0000256" key="1">
    <source>
        <dbReference type="ARBA" id="ARBA00004651"/>
    </source>
</evidence>
<dbReference type="PANTHER" id="PTHR33908:SF11">
    <property type="entry name" value="MEMBRANE PROTEIN"/>
    <property type="match status" value="1"/>
</dbReference>
<keyword evidence="4" id="KW-0808">Transferase</keyword>